<proteinExistence type="predicted"/>
<dbReference type="OrthoDB" id="6321522at2"/>
<dbReference type="RefSeq" id="WP_048691624.1">
    <property type="nucleotide sequence ID" value="NZ_KQ130488.1"/>
</dbReference>
<evidence type="ECO:0000313" key="1">
    <source>
        <dbReference type="EMBL" id="KMT65396.1"/>
    </source>
</evidence>
<dbReference type="STRING" id="1513271.XM47_08500"/>
<organism evidence="1 2">
    <name type="scientific">Catenovulum maritimum</name>
    <dbReference type="NCBI Taxonomy" id="1513271"/>
    <lineage>
        <taxon>Bacteria</taxon>
        <taxon>Pseudomonadati</taxon>
        <taxon>Pseudomonadota</taxon>
        <taxon>Gammaproteobacteria</taxon>
        <taxon>Alteromonadales</taxon>
        <taxon>Alteromonadaceae</taxon>
        <taxon>Catenovulum</taxon>
    </lineage>
</organism>
<accession>A0A0J8JLF7</accession>
<comment type="caution">
    <text evidence="1">The sequence shown here is derived from an EMBL/GenBank/DDBJ whole genome shotgun (WGS) entry which is preliminary data.</text>
</comment>
<dbReference type="AlphaFoldDB" id="A0A0J8JLF7"/>
<gene>
    <name evidence="1" type="ORF">XM47_08500</name>
</gene>
<name>A0A0J8JLF7_9ALTE</name>
<reference evidence="1 2" key="1">
    <citation type="submission" date="2015-04" db="EMBL/GenBank/DDBJ databases">
        <title>Draft Genome Sequence of the Novel Agar-Digesting Marine Bacterium Q1.</title>
        <authorList>
            <person name="Li Y."/>
            <person name="Li D."/>
            <person name="Chen G."/>
            <person name="Du Z."/>
        </authorList>
    </citation>
    <scope>NUCLEOTIDE SEQUENCE [LARGE SCALE GENOMIC DNA]</scope>
    <source>
        <strain evidence="1 2">Q1</strain>
    </source>
</reference>
<dbReference type="Proteomes" id="UP000037600">
    <property type="component" value="Unassembled WGS sequence"/>
</dbReference>
<keyword evidence="2" id="KW-1185">Reference proteome</keyword>
<evidence type="ECO:0000313" key="2">
    <source>
        <dbReference type="Proteomes" id="UP000037600"/>
    </source>
</evidence>
<dbReference type="EMBL" id="LAZL01000011">
    <property type="protein sequence ID" value="KMT65396.1"/>
    <property type="molecule type" value="Genomic_DNA"/>
</dbReference>
<protein>
    <submittedName>
        <fullName evidence="1">Uncharacterized protein</fullName>
    </submittedName>
</protein>
<sequence length="210" mass="24275">MLEQQDFANDSSRLLSYAQLCNVFYERELRLLTACDYKPDMLKKRLNSLPFYIKRAAESLLSLENPLSLDTQNGTWSAKQKRKSPTEKITIEMNQKWLTDYAQVGLIVPVVIIEHGHCHFRLDCIDLIKEGRIRLNEHGWFTFDGQQLSDTPKPHKAIYKATREVMTAAACGHQWIGTDTTFPRTLTLRELLLTTVINWTNLNKPMLLAH</sequence>